<dbReference type="Proteomes" id="UP000245166">
    <property type="component" value="Unassembled WGS sequence"/>
</dbReference>
<keyword evidence="3" id="KW-1185">Reference proteome</keyword>
<evidence type="ECO:0000313" key="3">
    <source>
        <dbReference type="Proteomes" id="UP000245166"/>
    </source>
</evidence>
<feature type="transmembrane region" description="Helical" evidence="1">
    <location>
        <begin position="80"/>
        <end position="100"/>
    </location>
</feature>
<dbReference type="EMBL" id="PYHR01000002">
    <property type="protein sequence ID" value="PWD49678.1"/>
    <property type="molecule type" value="Genomic_DNA"/>
</dbReference>
<comment type="caution">
    <text evidence="2">The sequence shown here is derived from an EMBL/GenBank/DDBJ whole genome shotgun (WGS) entry which is preliminary data.</text>
</comment>
<gene>
    <name evidence="2" type="ORF">C8046_02080</name>
</gene>
<sequence length="129" mass="13272">MIVAGLVLTGLAALLHVYIFVMESVTWTSARTRATFGLTAEQAEATKEMAFNQGFYNLFLAVAVLVGIVTTALGQEAVGLTLVLVGAGSMVLAGLVLLLSSRSKARAALTQLTLPLLGVLAVVIGLLAG</sequence>
<protein>
    <submittedName>
        <fullName evidence="2">DUF1304 domain-containing protein</fullName>
    </submittedName>
</protein>
<feature type="transmembrane region" description="Helical" evidence="1">
    <location>
        <begin position="55"/>
        <end position="74"/>
    </location>
</feature>
<organism evidence="2 3">
    <name type="scientific">Serinibacter arcticus</name>
    <dbReference type="NCBI Taxonomy" id="1655435"/>
    <lineage>
        <taxon>Bacteria</taxon>
        <taxon>Bacillati</taxon>
        <taxon>Actinomycetota</taxon>
        <taxon>Actinomycetes</taxon>
        <taxon>Micrococcales</taxon>
        <taxon>Beutenbergiaceae</taxon>
        <taxon>Serinibacter</taxon>
    </lineage>
</organism>
<dbReference type="OrthoDB" id="9803832at2"/>
<evidence type="ECO:0000313" key="2">
    <source>
        <dbReference type="EMBL" id="PWD49678.1"/>
    </source>
</evidence>
<name>A0A2U1ZRS1_9MICO</name>
<feature type="transmembrane region" description="Helical" evidence="1">
    <location>
        <begin position="107"/>
        <end position="128"/>
    </location>
</feature>
<feature type="transmembrane region" description="Helical" evidence="1">
    <location>
        <begin position="6"/>
        <end position="25"/>
    </location>
</feature>
<dbReference type="AlphaFoldDB" id="A0A2U1ZRS1"/>
<dbReference type="RefSeq" id="WP_109228061.1">
    <property type="nucleotide sequence ID" value="NZ_PYHR01000002.1"/>
</dbReference>
<dbReference type="PANTHER" id="PTHR38446:SF1">
    <property type="entry name" value="BLL0914 PROTEIN"/>
    <property type="match status" value="1"/>
</dbReference>
<keyword evidence="1" id="KW-0472">Membrane</keyword>
<proteinExistence type="predicted"/>
<evidence type="ECO:0000256" key="1">
    <source>
        <dbReference type="SAM" id="Phobius"/>
    </source>
</evidence>
<keyword evidence="1" id="KW-1133">Transmembrane helix</keyword>
<dbReference type="InterPro" id="IPR009732">
    <property type="entry name" value="DUF1304"/>
</dbReference>
<accession>A0A2U1ZRS1</accession>
<dbReference type="Pfam" id="PF06993">
    <property type="entry name" value="DUF1304"/>
    <property type="match status" value="1"/>
</dbReference>
<keyword evidence="1" id="KW-0812">Transmembrane</keyword>
<reference evidence="2 3" key="1">
    <citation type="submission" date="2018-03" db="EMBL/GenBank/DDBJ databases">
        <title>Genome assembly of novel Miniimonas species PCH200.</title>
        <authorList>
            <person name="Thakur V."/>
            <person name="Kumar V."/>
            <person name="Singh D."/>
        </authorList>
    </citation>
    <scope>NUCLEOTIDE SEQUENCE [LARGE SCALE GENOMIC DNA]</scope>
    <source>
        <strain evidence="2 3">PCH200</strain>
    </source>
</reference>
<dbReference type="PANTHER" id="PTHR38446">
    <property type="entry name" value="BLL0914 PROTEIN"/>
    <property type="match status" value="1"/>
</dbReference>